<dbReference type="AlphaFoldDB" id="A0A1G7MWH7"/>
<evidence type="ECO:0000313" key="2">
    <source>
        <dbReference type="Proteomes" id="UP000199245"/>
    </source>
</evidence>
<dbReference type="RefSeq" id="WP_092090029.1">
    <property type="nucleotide sequence ID" value="NZ_FMZW01000066.1"/>
</dbReference>
<evidence type="ECO:0000313" key="1">
    <source>
        <dbReference type="EMBL" id="SDF66021.1"/>
    </source>
</evidence>
<dbReference type="Proteomes" id="UP000199245">
    <property type="component" value="Unassembled WGS sequence"/>
</dbReference>
<sequence length="105" mass="11139">MKDVLSLAVFAGKVLCFLVFIIGLNPNCIGAVQSSTKPAYCKIARTGLPGFGLNLLAMGFRRRRSAEQGTRVAHCGNNASLSTILSEKISLQGVLRQSNCARVAA</sequence>
<name>A0A1G7MWH7_9BRAD</name>
<proteinExistence type="predicted"/>
<reference evidence="1 2" key="1">
    <citation type="submission" date="2016-10" db="EMBL/GenBank/DDBJ databases">
        <authorList>
            <person name="de Groot N.N."/>
        </authorList>
    </citation>
    <scope>NUCLEOTIDE SEQUENCE [LARGE SCALE GENOMIC DNA]</scope>
    <source>
        <strain evidence="1 2">R5</strain>
    </source>
</reference>
<protein>
    <submittedName>
        <fullName evidence="1">Uncharacterized protein</fullName>
    </submittedName>
</protein>
<gene>
    <name evidence="1" type="ORF">SAMN05216337_106627</name>
</gene>
<organism evidence="1 2">
    <name type="scientific">Bradyrhizobium brasilense</name>
    <dbReference type="NCBI Taxonomy" id="1419277"/>
    <lineage>
        <taxon>Bacteria</taxon>
        <taxon>Pseudomonadati</taxon>
        <taxon>Pseudomonadota</taxon>
        <taxon>Alphaproteobacteria</taxon>
        <taxon>Hyphomicrobiales</taxon>
        <taxon>Nitrobacteraceae</taxon>
        <taxon>Bradyrhizobium</taxon>
    </lineage>
</organism>
<dbReference type="EMBL" id="FMZW01000066">
    <property type="protein sequence ID" value="SDF66021.1"/>
    <property type="molecule type" value="Genomic_DNA"/>
</dbReference>
<accession>A0A1G7MWH7</accession>